<evidence type="ECO:0000256" key="2">
    <source>
        <dbReference type="ARBA" id="ARBA00023157"/>
    </source>
</evidence>
<dbReference type="CDD" id="cd02947">
    <property type="entry name" value="TRX_family"/>
    <property type="match status" value="1"/>
</dbReference>
<sequence length="135" mass="14850">MPVSNITSEDAFDNLLVENRVAVIEFYSSTSGSCRAIAPVFDQYVPFATLRAILQIHYIIGNLCIMIADYGSCSEWEKFHAVSFFRVDAGELPQLSKHRGVTAMPTFQLYVGGDKVDEIKGSNQTALVGLIEAVL</sequence>
<protein>
    <recommendedName>
        <fullName evidence="3">Thioredoxin domain-containing protein</fullName>
    </recommendedName>
</protein>
<dbReference type="OrthoDB" id="10263751at2759"/>
<name>A0A9N9VFX2_9HYPO</name>
<dbReference type="Proteomes" id="UP000696573">
    <property type="component" value="Unassembled WGS sequence"/>
</dbReference>
<reference evidence="4" key="1">
    <citation type="submission" date="2021-10" db="EMBL/GenBank/DDBJ databases">
        <authorList>
            <person name="Piombo E."/>
        </authorList>
    </citation>
    <scope>NUCLEOTIDE SEQUENCE</scope>
</reference>
<feature type="domain" description="Thioredoxin" evidence="3">
    <location>
        <begin position="6"/>
        <end position="44"/>
    </location>
</feature>
<keyword evidence="2" id="KW-1015">Disulfide bond</keyword>
<gene>
    <name evidence="4" type="ORF">CRHIZ90672A_00012799</name>
</gene>
<proteinExistence type="inferred from homology"/>
<dbReference type="Pfam" id="PF00085">
    <property type="entry name" value="Thioredoxin"/>
    <property type="match status" value="2"/>
</dbReference>
<comment type="similarity">
    <text evidence="1">Belongs to the thioredoxin family.</text>
</comment>
<keyword evidence="5" id="KW-1185">Reference proteome</keyword>
<evidence type="ECO:0000313" key="4">
    <source>
        <dbReference type="EMBL" id="CAH0022679.1"/>
    </source>
</evidence>
<comment type="caution">
    <text evidence="4">The sequence shown here is derived from an EMBL/GenBank/DDBJ whole genome shotgun (WGS) entry which is preliminary data.</text>
</comment>
<feature type="domain" description="Thioredoxin" evidence="3">
    <location>
        <begin position="77"/>
        <end position="131"/>
    </location>
</feature>
<dbReference type="InterPro" id="IPR036249">
    <property type="entry name" value="Thioredoxin-like_sf"/>
</dbReference>
<accession>A0A9N9VFX2</accession>
<evidence type="ECO:0000313" key="5">
    <source>
        <dbReference type="Proteomes" id="UP000696573"/>
    </source>
</evidence>
<dbReference type="AlphaFoldDB" id="A0A9N9VFX2"/>
<dbReference type="InterPro" id="IPR013766">
    <property type="entry name" value="Thioredoxin_domain"/>
</dbReference>
<dbReference type="PANTHER" id="PTHR46115">
    <property type="entry name" value="THIOREDOXIN-LIKE PROTEIN 1"/>
    <property type="match status" value="1"/>
</dbReference>
<dbReference type="EMBL" id="CABFNQ020000682">
    <property type="protein sequence ID" value="CAH0022679.1"/>
    <property type="molecule type" value="Genomic_DNA"/>
</dbReference>
<evidence type="ECO:0000259" key="3">
    <source>
        <dbReference type="Pfam" id="PF00085"/>
    </source>
</evidence>
<evidence type="ECO:0000256" key="1">
    <source>
        <dbReference type="ARBA" id="ARBA00008987"/>
    </source>
</evidence>
<dbReference type="Gene3D" id="3.40.30.10">
    <property type="entry name" value="Glutaredoxin"/>
    <property type="match status" value="1"/>
</dbReference>
<organism evidence="4 5">
    <name type="scientific">Clonostachys rhizophaga</name>
    <dbReference type="NCBI Taxonomy" id="160324"/>
    <lineage>
        <taxon>Eukaryota</taxon>
        <taxon>Fungi</taxon>
        <taxon>Dikarya</taxon>
        <taxon>Ascomycota</taxon>
        <taxon>Pezizomycotina</taxon>
        <taxon>Sordariomycetes</taxon>
        <taxon>Hypocreomycetidae</taxon>
        <taxon>Hypocreales</taxon>
        <taxon>Bionectriaceae</taxon>
        <taxon>Clonostachys</taxon>
    </lineage>
</organism>
<dbReference type="SUPFAM" id="SSF52833">
    <property type="entry name" value="Thioredoxin-like"/>
    <property type="match status" value="1"/>
</dbReference>